<dbReference type="OrthoDB" id="3366990at2759"/>
<dbReference type="Gene3D" id="1.10.10.60">
    <property type="entry name" value="Homeodomain-like"/>
    <property type="match status" value="1"/>
</dbReference>
<evidence type="ECO:0000313" key="3">
    <source>
        <dbReference type="Proteomes" id="UP000789405"/>
    </source>
</evidence>
<dbReference type="Proteomes" id="UP000789405">
    <property type="component" value="Unassembled WGS sequence"/>
</dbReference>
<sequence length="214" mass="24404">MRLRNSPKIMELEKQGICDCSDADAMTDTSTIVSDGKPSNKEQIEIETTECSTQKVSDGKSFDEEQIEIETTECSSAQESVTLKDPIDVPDWLNSVVEPTRSTSSQSDKGRDIIRPPIPPNEDSSEQPPQEIADRLRQRFKRRKWMDSELKALEKGMKKYTEERLIWVHILNDETYGPTLKDRSPTDLKDKARNEKKKRTREGRSIGIFQIASG</sequence>
<reference evidence="2" key="1">
    <citation type="submission" date="2021-06" db="EMBL/GenBank/DDBJ databases">
        <authorList>
            <person name="Kallberg Y."/>
            <person name="Tangrot J."/>
            <person name="Rosling A."/>
        </authorList>
    </citation>
    <scope>NUCLEOTIDE SEQUENCE</scope>
    <source>
        <strain evidence="2">MA453B</strain>
    </source>
</reference>
<organism evidence="2 3">
    <name type="scientific">Dentiscutata erythropus</name>
    <dbReference type="NCBI Taxonomy" id="1348616"/>
    <lineage>
        <taxon>Eukaryota</taxon>
        <taxon>Fungi</taxon>
        <taxon>Fungi incertae sedis</taxon>
        <taxon>Mucoromycota</taxon>
        <taxon>Glomeromycotina</taxon>
        <taxon>Glomeromycetes</taxon>
        <taxon>Diversisporales</taxon>
        <taxon>Gigasporaceae</taxon>
        <taxon>Dentiscutata</taxon>
    </lineage>
</organism>
<protein>
    <submittedName>
        <fullName evidence="2">27685_t:CDS:1</fullName>
    </submittedName>
</protein>
<dbReference type="CDD" id="cd11660">
    <property type="entry name" value="SANT_TRF"/>
    <property type="match status" value="1"/>
</dbReference>
<evidence type="ECO:0000313" key="2">
    <source>
        <dbReference type="EMBL" id="CAG8619028.1"/>
    </source>
</evidence>
<feature type="region of interest" description="Disordered" evidence="1">
    <location>
        <begin position="176"/>
        <end position="214"/>
    </location>
</feature>
<evidence type="ECO:0000256" key="1">
    <source>
        <dbReference type="SAM" id="MobiDB-lite"/>
    </source>
</evidence>
<proteinExistence type="predicted"/>
<comment type="caution">
    <text evidence="2">The sequence shown here is derived from an EMBL/GenBank/DDBJ whole genome shotgun (WGS) entry which is preliminary data.</text>
</comment>
<keyword evidence="3" id="KW-1185">Reference proteome</keyword>
<dbReference type="AlphaFoldDB" id="A0A9N9CYB3"/>
<dbReference type="EMBL" id="CAJVPY010004430">
    <property type="protein sequence ID" value="CAG8619028.1"/>
    <property type="molecule type" value="Genomic_DNA"/>
</dbReference>
<accession>A0A9N9CYB3</accession>
<feature type="region of interest" description="Disordered" evidence="1">
    <location>
        <begin position="73"/>
        <end position="135"/>
    </location>
</feature>
<feature type="compositionally biased region" description="Basic and acidic residues" evidence="1">
    <location>
        <begin position="180"/>
        <end position="193"/>
    </location>
</feature>
<gene>
    <name evidence="2" type="ORF">DERYTH_LOCUS8539</name>
</gene>
<name>A0A9N9CYB3_9GLOM</name>